<dbReference type="RefSeq" id="WP_118769546.1">
    <property type="nucleotide sequence ID" value="NZ_JAJEPS010000004.1"/>
</dbReference>
<comment type="caution">
    <text evidence="7">The sequence shown here is derived from an EMBL/GenBank/DDBJ whole genome shotgun (WGS) entry which is preliminary data.</text>
</comment>
<dbReference type="CDD" id="cd16332">
    <property type="entry name" value="Prp-like"/>
    <property type="match status" value="1"/>
</dbReference>
<dbReference type="Proteomes" id="UP001198220">
    <property type="component" value="Unassembled WGS sequence"/>
</dbReference>
<dbReference type="EMBL" id="JAJEPS010000004">
    <property type="protein sequence ID" value="MCC2125655.1"/>
    <property type="molecule type" value="Genomic_DNA"/>
</dbReference>
<dbReference type="PANTHER" id="PTHR39178">
    <property type="entry name" value="HYPOTHETICAL RIBOSOME-ASSOCIATED PROTEIN"/>
    <property type="match status" value="1"/>
</dbReference>
<name>A0AAE3A9G6_9FIRM</name>
<reference evidence="7 8" key="1">
    <citation type="submission" date="2021-10" db="EMBL/GenBank/DDBJ databases">
        <title>Anaerobic single-cell dispensing facilitates the cultivation of human gut bacteria.</title>
        <authorList>
            <person name="Afrizal A."/>
        </authorList>
    </citation>
    <scope>NUCLEOTIDE SEQUENCE [LARGE SCALE GENOMIC DNA]</scope>
    <source>
        <strain evidence="7 8">CLA-AA-H276</strain>
    </source>
</reference>
<dbReference type="InterPro" id="IPR036764">
    <property type="entry name" value="Peptidase_Prp_sf"/>
</dbReference>
<keyword evidence="2 7" id="KW-0645">Protease</keyword>
<keyword evidence="1" id="KW-0690">Ribosome biogenesis</keyword>
<keyword evidence="4" id="KW-0788">Thiol protease</keyword>
<dbReference type="GO" id="GO:0006508">
    <property type="term" value="P:proteolysis"/>
    <property type="evidence" value="ECO:0007669"/>
    <property type="project" value="UniProtKB-KW"/>
</dbReference>
<evidence type="ECO:0000313" key="7">
    <source>
        <dbReference type="EMBL" id="MCC2125655.1"/>
    </source>
</evidence>
<evidence type="ECO:0000313" key="8">
    <source>
        <dbReference type="Proteomes" id="UP001198220"/>
    </source>
</evidence>
<dbReference type="Pfam" id="PF04327">
    <property type="entry name" value="Peptidase_Prp"/>
    <property type="match status" value="1"/>
</dbReference>
<accession>A0AAE3A9G6</accession>
<evidence type="ECO:0000256" key="5">
    <source>
        <dbReference type="ARBA" id="ARBA00044503"/>
    </source>
</evidence>
<sequence length="108" mass="11845">MIEVQALKEKGHYKSFHIQGHAGYADAGEDIVCAAVSALVINTINSIEEFTEDAFTCDCKDGMIESWEFTSDVSAGTDLLMDALMLGLRNIVKSYGTDYLQVADTEEK</sequence>
<dbReference type="InterPro" id="IPR007422">
    <property type="entry name" value="Peptidase_Prp"/>
</dbReference>
<evidence type="ECO:0000256" key="4">
    <source>
        <dbReference type="ARBA" id="ARBA00022807"/>
    </source>
</evidence>
<keyword evidence="3" id="KW-0378">Hydrolase</keyword>
<evidence type="ECO:0000256" key="3">
    <source>
        <dbReference type="ARBA" id="ARBA00022801"/>
    </source>
</evidence>
<dbReference type="GO" id="GO:0042254">
    <property type="term" value="P:ribosome biogenesis"/>
    <property type="evidence" value="ECO:0007669"/>
    <property type="project" value="UniProtKB-KW"/>
</dbReference>
<keyword evidence="8" id="KW-1185">Reference proteome</keyword>
<organism evidence="7 8">
    <name type="scientific">Hominiventricola filiformis</name>
    <dbReference type="NCBI Taxonomy" id="2885352"/>
    <lineage>
        <taxon>Bacteria</taxon>
        <taxon>Bacillati</taxon>
        <taxon>Bacillota</taxon>
        <taxon>Clostridia</taxon>
        <taxon>Lachnospirales</taxon>
        <taxon>Lachnospiraceae</taxon>
        <taxon>Hominiventricola</taxon>
    </lineage>
</organism>
<evidence type="ECO:0000256" key="2">
    <source>
        <dbReference type="ARBA" id="ARBA00022670"/>
    </source>
</evidence>
<evidence type="ECO:0000256" key="6">
    <source>
        <dbReference type="ARBA" id="ARBA00044538"/>
    </source>
</evidence>
<proteinExistence type="inferred from homology"/>
<comment type="similarity">
    <text evidence="5">Belongs to the Prp family.</text>
</comment>
<dbReference type="PANTHER" id="PTHR39178:SF1">
    <property type="entry name" value="RIBOSOMAL-PROCESSING CYSTEINE PROTEASE PRP"/>
    <property type="match status" value="1"/>
</dbReference>
<dbReference type="AlphaFoldDB" id="A0AAE3A9G6"/>
<protein>
    <recommendedName>
        <fullName evidence="6">Ribosomal processing cysteine protease Prp</fullName>
    </recommendedName>
</protein>
<dbReference type="SUPFAM" id="SSF118010">
    <property type="entry name" value="TM1457-like"/>
    <property type="match status" value="1"/>
</dbReference>
<dbReference type="GO" id="GO:0008234">
    <property type="term" value="F:cysteine-type peptidase activity"/>
    <property type="evidence" value="ECO:0007669"/>
    <property type="project" value="UniProtKB-KW"/>
</dbReference>
<dbReference type="Gene3D" id="3.30.70.1490">
    <property type="entry name" value="Cysteine protease Prp"/>
    <property type="match status" value="1"/>
</dbReference>
<evidence type="ECO:0000256" key="1">
    <source>
        <dbReference type="ARBA" id="ARBA00022517"/>
    </source>
</evidence>
<gene>
    <name evidence="7" type="ORF">LKD36_05615</name>
</gene>